<dbReference type="Pfam" id="PF09954">
    <property type="entry name" value="DUF2188"/>
    <property type="match status" value="1"/>
</dbReference>
<sequence>MTQRKRYNVVPHGADWQVKRGGRVLSDHHLKTAAVHEGVRAARADQDSQLLIRRRNGTIQDNRTYGHDPFPPRG</sequence>
<dbReference type="EMBL" id="CP016076">
    <property type="protein sequence ID" value="APU12253.1"/>
    <property type="molecule type" value="Genomic_DNA"/>
</dbReference>
<dbReference type="KEGG" id="acad:UA74_00785"/>
<protein>
    <recommendedName>
        <fullName evidence="3">DUF2188 domain-containing protein</fullName>
    </recommendedName>
</protein>
<name>A0AAC9L6V2_9PSEU</name>
<dbReference type="InterPro" id="IPR018691">
    <property type="entry name" value="DUF2188"/>
</dbReference>
<gene>
    <name evidence="1" type="ORF">UA74_00785</name>
</gene>
<dbReference type="AlphaFoldDB" id="A0AAC9L6V2"/>
<dbReference type="Proteomes" id="UP000185511">
    <property type="component" value="Chromosome"/>
</dbReference>
<evidence type="ECO:0000313" key="1">
    <source>
        <dbReference type="EMBL" id="APU12253.1"/>
    </source>
</evidence>
<dbReference type="RefSeq" id="WP_075737996.1">
    <property type="nucleotide sequence ID" value="NZ_CP016076.1"/>
</dbReference>
<organism evidence="1 2">
    <name type="scientific">Actinoalloteichus fjordicus</name>
    <dbReference type="NCBI Taxonomy" id="1612552"/>
    <lineage>
        <taxon>Bacteria</taxon>
        <taxon>Bacillati</taxon>
        <taxon>Actinomycetota</taxon>
        <taxon>Actinomycetes</taxon>
        <taxon>Pseudonocardiales</taxon>
        <taxon>Pseudonocardiaceae</taxon>
        <taxon>Actinoalloteichus</taxon>
    </lineage>
</organism>
<evidence type="ECO:0000313" key="2">
    <source>
        <dbReference type="Proteomes" id="UP000185511"/>
    </source>
</evidence>
<evidence type="ECO:0008006" key="3">
    <source>
        <dbReference type="Google" id="ProtNLM"/>
    </source>
</evidence>
<accession>A0AAC9L6V2</accession>
<reference evidence="2" key="1">
    <citation type="submission" date="2016-06" db="EMBL/GenBank/DDBJ databases">
        <title>Complete genome sequence of Actinoalloteichus fjordicus DSM 46855 (=ADI127-17), type strain of the new species Actinoalloteichus fjordicus.</title>
        <authorList>
            <person name="Ruckert C."/>
            <person name="Nouioui I."/>
            <person name="Willmese J."/>
            <person name="van Wezel G."/>
            <person name="Klenk H.-P."/>
            <person name="Kalinowski J."/>
            <person name="Zotchev S.B."/>
        </authorList>
    </citation>
    <scope>NUCLEOTIDE SEQUENCE [LARGE SCALE GENOMIC DNA]</scope>
    <source>
        <strain evidence="2">ADI127-7</strain>
    </source>
</reference>
<keyword evidence="2" id="KW-1185">Reference proteome</keyword>
<proteinExistence type="predicted"/>